<dbReference type="EMBL" id="LBSR01000012">
    <property type="protein sequence ID" value="KKQ21842.1"/>
    <property type="molecule type" value="Genomic_DNA"/>
</dbReference>
<gene>
    <name evidence="1" type="ORF">US36_C0012G0001</name>
</gene>
<dbReference type="InterPro" id="IPR013320">
    <property type="entry name" value="ConA-like_dom_sf"/>
</dbReference>
<sequence length="246" mass="26606">TAKLLSNKYTQEVAQKDGGLDPWRFEIGNGVSITSGLIAYWPLDGDFNDYSIRGHNGIPMGGVQSSFVGGKSGQAINFDGLDDYVLITSGNLNDFVFNIGQSMTVSFWGKDIDLARVNRILGYRSTYSALIGLGSASWGNNRLTYYAFSTDVVSNELSVAPGVWHNFVIVKQGDTIYHYFDNVLSGTPQSAGPQTDSTGIYIGARCYGSGCPGSIGEYAQGAVDQIRVYNRALSALEIQTLYQIGQ</sequence>
<dbReference type="SUPFAM" id="SSF49899">
    <property type="entry name" value="Concanavalin A-like lectins/glucanases"/>
    <property type="match status" value="1"/>
</dbReference>
<dbReference type="Gene3D" id="2.60.120.200">
    <property type="match status" value="1"/>
</dbReference>
<proteinExistence type="predicted"/>
<evidence type="ECO:0000313" key="1">
    <source>
        <dbReference type="EMBL" id="KKQ21842.1"/>
    </source>
</evidence>
<comment type="caution">
    <text evidence="1">The sequence shown here is derived from an EMBL/GenBank/DDBJ whole genome shotgun (WGS) entry which is preliminary data.</text>
</comment>
<dbReference type="Pfam" id="PF13385">
    <property type="entry name" value="Laminin_G_3"/>
    <property type="match status" value="1"/>
</dbReference>
<feature type="non-terminal residue" evidence="1">
    <location>
        <position position="1"/>
    </location>
</feature>
<dbReference type="Proteomes" id="UP000034044">
    <property type="component" value="Unassembled WGS sequence"/>
</dbReference>
<protein>
    <submittedName>
        <fullName evidence="1">Laminin G sub domain 2</fullName>
    </submittedName>
</protein>
<name>A0A0G0FVD0_9BACT</name>
<organism evidence="1 2">
    <name type="scientific">Candidatus Wolfebacteria bacterium GW2011_GWC1_37_10</name>
    <dbReference type="NCBI Taxonomy" id="1619010"/>
    <lineage>
        <taxon>Bacteria</taxon>
        <taxon>Candidatus Wolfeibacteriota</taxon>
    </lineage>
</organism>
<reference evidence="1 2" key="1">
    <citation type="journal article" date="2015" name="Nature">
        <title>rRNA introns, odd ribosomes, and small enigmatic genomes across a large radiation of phyla.</title>
        <authorList>
            <person name="Brown C.T."/>
            <person name="Hug L.A."/>
            <person name="Thomas B.C."/>
            <person name="Sharon I."/>
            <person name="Castelle C.J."/>
            <person name="Singh A."/>
            <person name="Wilkins M.J."/>
            <person name="Williams K.H."/>
            <person name="Banfield J.F."/>
        </authorList>
    </citation>
    <scope>NUCLEOTIDE SEQUENCE [LARGE SCALE GENOMIC DNA]</scope>
</reference>
<evidence type="ECO:0000313" key="2">
    <source>
        <dbReference type="Proteomes" id="UP000034044"/>
    </source>
</evidence>
<accession>A0A0G0FVD0</accession>
<dbReference type="AlphaFoldDB" id="A0A0G0FVD0"/>